<evidence type="ECO:0000313" key="2">
    <source>
        <dbReference type="EMBL" id="MBE8713428.1"/>
    </source>
</evidence>
<dbReference type="Proteomes" id="UP000616201">
    <property type="component" value="Unassembled WGS sequence"/>
</dbReference>
<dbReference type="Gene3D" id="3.30.70.260">
    <property type="match status" value="1"/>
</dbReference>
<organism evidence="2 3">
    <name type="scientific">Sphingobacterium hungaricum</name>
    <dbReference type="NCBI Taxonomy" id="2082723"/>
    <lineage>
        <taxon>Bacteria</taxon>
        <taxon>Pseudomonadati</taxon>
        <taxon>Bacteroidota</taxon>
        <taxon>Sphingobacteriia</taxon>
        <taxon>Sphingobacteriales</taxon>
        <taxon>Sphingobacteriaceae</taxon>
        <taxon>Sphingobacterium</taxon>
    </lineage>
</organism>
<dbReference type="RefSeq" id="WP_196935369.1">
    <property type="nucleotide sequence ID" value="NZ_MU158698.1"/>
</dbReference>
<dbReference type="InterPro" id="IPR007454">
    <property type="entry name" value="UPF0250_YbeD-like"/>
</dbReference>
<reference evidence="2" key="1">
    <citation type="submission" date="2018-02" db="EMBL/GenBank/DDBJ databases">
        <authorList>
            <person name="Vasarhelyi B.M."/>
            <person name="Deshmukh S."/>
            <person name="Balint B."/>
            <person name="Kukolya J."/>
        </authorList>
    </citation>
    <scope>NUCLEOTIDE SEQUENCE</scope>
    <source>
        <strain evidence="2">KB22</strain>
    </source>
</reference>
<name>A0A928YRL1_9SPHI</name>
<comment type="caution">
    <text evidence="2">The sequence shown here is derived from an EMBL/GenBank/DDBJ whole genome shotgun (WGS) entry which is preliminary data.</text>
</comment>
<dbReference type="InterPro" id="IPR027471">
    <property type="entry name" value="YbeD-like_sf"/>
</dbReference>
<dbReference type="AlphaFoldDB" id="A0A928YRL1"/>
<comment type="similarity">
    <text evidence="1">Belongs to the UPF0250 family.</text>
</comment>
<sequence length="107" mass="12413">MSEFNNINLQDVPDDGKGNDFYANFRTKLNEVEQFPTLYTFKFIIEASEEKINQVKEIFKDTSAKFSEKESSKGKYKSLTVEVYVQSADQIIDFYKQVSTIESVIML</sequence>
<dbReference type="Pfam" id="PF04359">
    <property type="entry name" value="DUF493"/>
    <property type="match status" value="1"/>
</dbReference>
<accession>A0A928YRL1</accession>
<dbReference type="EMBL" id="PRDK01000004">
    <property type="protein sequence ID" value="MBE8713428.1"/>
    <property type="molecule type" value="Genomic_DNA"/>
</dbReference>
<dbReference type="PANTHER" id="PTHR38036">
    <property type="entry name" value="UPF0250 PROTEIN YBED"/>
    <property type="match status" value="1"/>
</dbReference>
<proteinExistence type="inferred from homology"/>
<evidence type="ECO:0000256" key="1">
    <source>
        <dbReference type="ARBA" id="ARBA00008460"/>
    </source>
</evidence>
<keyword evidence="3" id="KW-1185">Reference proteome</keyword>
<dbReference type="GO" id="GO:0005829">
    <property type="term" value="C:cytosol"/>
    <property type="evidence" value="ECO:0007669"/>
    <property type="project" value="TreeGrafter"/>
</dbReference>
<dbReference type="SUPFAM" id="SSF117991">
    <property type="entry name" value="YbeD/HP0495-like"/>
    <property type="match status" value="1"/>
</dbReference>
<evidence type="ECO:0000313" key="3">
    <source>
        <dbReference type="Proteomes" id="UP000616201"/>
    </source>
</evidence>
<dbReference type="PANTHER" id="PTHR38036:SF1">
    <property type="entry name" value="UPF0250 PROTEIN YBED"/>
    <property type="match status" value="1"/>
</dbReference>
<gene>
    <name evidence="2" type="ORF">C4F49_07035</name>
</gene>
<protein>
    <submittedName>
        <fullName evidence="2">DUF493 domain-containing protein</fullName>
    </submittedName>
</protein>